<proteinExistence type="inferred from homology"/>
<dbReference type="InParanoid" id="A7RWI7"/>
<gene>
    <name evidence="7" type="ORF">NEMVEDRAFT_v1g163533</name>
</gene>
<sequence length="332" mass="37063">MNGFTDSSLELHILEHKLRVTNVKKHAISNYMHALVKISLLPHSSPKFFSFTETRDGYTVIAEDELYRELPVGECIDVADPLWRVLTVSAGALGSLNLTGISKIVKSVISPLADNKISVLIISTYQSDYVLVKDLDLLSAINCLSNNFKVFMDKGSRLEPVSPTLQEKMNAMQHPSTAPPVKPRPITHPFVCPLNKFYISSLDMKTLHQLTPIILDLMFYSNSRPQRGEDFEQFFHLSIVDGDISLLLDELALSRFPKGSLLTCNSEECWRMIRIGDHPLGFDECGVAAEIAEPLADAQMTAYYLSTYALGHTLIPESELQNALDILNPLKV</sequence>
<accession>A7RWI7</accession>
<evidence type="ECO:0000256" key="2">
    <source>
        <dbReference type="ARBA" id="ARBA00006827"/>
    </source>
</evidence>
<dbReference type="GO" id="GO:0042802">
    <property type="term" value="F:identical protein binding"/>
    <property type="evidence" value="ECO:0007669"/>
    <property type="project" value="UniProtKB-ARBA"/>
</dbReference>
<dbReference type="InterPro" id="IPR027795">
    <property type="entry name" value="CASTOR_ACT_dom"/>
</dbReference>
<dbReference type="PANTHER" id="PTHR31131">
    <property type="entry name" value="CHROMOSOME 1, WHOLE GENOME SHOTGUN SEQUENCE"/>
    <property type="match status" value="1"/>
</dbReference>
<evidence type="ECO:0000259" key="4">
    <source>
        <dbReference type="Pfam" id="PF13840"/>
    </source>
</evidence>
<dbReference type="EMBL" id="DS469547">
    <property type="protein sequence ID" value="EDO44129.1"/>
    <property type="molecule type" value="Genomic_DNA"/>
</dbReference>
<dbReference type="SUPFAM" id="SSF55021">
    <property type="entry name" value="ACT-like"/>
    <property type="match status" value="2"/>
</dbReference>
<dbReference type="InterPro" id="IPR045865">
    <property type="entry name" value="ACT-like_dom_sf"/>
</dbReference>
<dbReference type="HOGENOM" id="CLU_057799_0_0_1"/>
<dbReference type="OMA" id="HFTHPLI"/>
<dbReference type="eggNOG" id="ENOG502QV83">
    <property type="taxonomic scope" value="Eukaryota"/>
</dbReference>
<reference evidence="7 8" key="1">
    <citation type="journal article" date="2007" name="Science">
        <title>Sea anemone genome reveals ancestral eumetazoan gene repertoire and genomic organization.</title>
        <authorList>
            <person name="Putnam N.H."/>
            <person name="Srivastava M."/>
            <person name="Hellsten U."/>
            <person name="Dirks B."/>
            <person name="Chapman J."/>
            <person name="Salamov A."/>
            <person name="Terry A."/>
            <person name="Shapiro H."/>
            <person name="Lindquist E."/>
            <person name="Kapitonov V.V."/>
            <person name="Jurka J."/>
            <person name="Genikhovich G."/>
            <person name="Grigoriev I.V."/>
            <person name="Lucas S.M."/>
            <person name="Steele R.E."/>
            <person name="Finnerty J.R."/>
            <person name="Technau U."/>
            <person name="Martindale M.Q."/>
            <person name="Rokhsar D.S."/>
        </authorList>
    </citation>
    <scope>NUCLEOTIDE SEQUENCE [LARGE SCALE GENOMIC DNA]</scope>
    <source>
        <strain evidence="8">CH2 X CH6</strain>
    </source>
</reference>
<dbReference type="Pfam" id="PF13840">
    <property type="entry name" value="ACT_7"/>
    <property type="match status" value="2"/>
</dbReference>
<protein>
    <recommendedName>
        <fullName evidence="9">Cytosolic arginine sensor for mTORC1 subunit 1</fullName>
    </recommendedName>
</protein>
<dbReference type="PRINTS" id="PR02078">
    <property type="entry name" value="GATSLIKEFMLY"/>
</dbReference>
<keyword evidence="8" id="KW-1185">Reference proteome</keyword>
<feature type="domain" description="CASTOR ACT" evidence="4">
    <location>
        <begin position="80"/>
        <end position="145"/>
    </location>
</feature>
<evidence type="ECO:0000256" key="3">
    <source>
        <dbReference type="ARBA" id="ARBA00022490"/>
    </source>
</evidence>
<dbReference type="PhylomeDB" id="A7RWI7"/>
<dbReference type="GO" id="GO:1902532">
    <property type="term" value="P:negative regulation of intracellular signal transduction"/>
    <property type="evidence" value="ECO:0007669"/>
    <property type="project" value="UniProtKB-ARBA"/>
</dbReference>
<dbReference type="GO" id="GO:1902531">
    <property type="term" value="P:regulation of intracellular signal transduction"/>
    <property type="evidence" value="ECO:0000318"/>
    <property type="project" value="GO_Central"/>
</dbReference>
<dbReference type="InterPro" id="IPR040778">
    <property type="entry name" value="CASTOR1_N"/>
</dbReference>
<dbReference type="PANTHER" id="PTHR31131:SF6">
    <property type="entry name" value="CASTOR ACT DOMAIN-CONTAINING PROTEIN"/>
    <property type="match status" value="1"/>
</dbReference>
<comment type="similarity">
    <text evidence="2">Belongs to the GATS family.</text>
</comment>
<dbReference type="STRING" id="45351.A7RWI7"/>
<dbReference type="FunFam" id="3.30.2130.10:FF:000003">
    <property type="entry name" value="Cytosolic arginine sensor for mTORC1 subunit 1"/>
    <property type="match status" value="1"/>
</dbReference>
<dbReference type="InterPro" id="IPR051719">
    <property type="entry name" value="CASTOR_mTORC1"/>
</dbReference>
<evidence type="ECO:0000259" key="6">
    <source>
        <dbReference type="Pfam" id="PF21389"/>
    </source>
</evidence>
<dbReference type="Pfam" id="PF21389">
    <property type="entry name" value="CASTOR1_ACT-like"/>
    <property type="match status" value="1"/>
</dbReference>
<dbReference type="KEGG" id="nve:5516139"/>
<dbReference type="GO" id="GO:0005829">
    <property type="term" value="C:cytosol"/>
    <property type="evidence" value="ECO:0000318"/>
    <property type="project" value="GO_Central"/>
</dbReference>
<feature type="domain" description="CASTOR1 N-terminal" evidence="5">
    <location>
        <begin position="17"/>
        <end position="76"/>
    </location>
</feature>
<dbReference type="OrthoDB" id="58529at2759"/>
<comment type="subcellular location">
    <subcellularLocation>
        <location evidence="1">Cytoplasm</location>
        <location evidence="1">Cytosol</location>
    </subcellularLocation>
</comment>
<dbReference type="Pfam" id="PF18700">
    <property type="entry name" value="Castor1_N"/>
    <property type="match status" value="1"/>
</dbReference>
<organism evidence="7 8">
    <name type="scientific">Nematostella vectensis</name>
    <name type="common">Starlet sea anemone</name>
    <dbReference type="NCBI Taxonomy" id="45351"/>
    <lineage>
        <taxon>Eukaryota</taxon>
        <taxon>Metazoa</taxon>
        <taxon>Cnidaria</taxon>
        <taxon>Anthozoa</taxon>
        <taxon>Hexacorallia</taxon>
        <taxon>Actiniaria</taxon>
        <taxon>Edwardsiidae</taxon>
        <taxon>Nematostella</taxon>
    </lineage>
</organism>
<evidence type="ECO:0000259" key="5">
    <source>
        <dbReference type="Pfam" id="PF18700"/>
    </source>
</evidence>
<evidence type="ECO:0000256" key="1">
    <source>
        <dbReference type="ARBA" id="ARBA00004514"/>
    </source>
</evidence>
<dbReference type="AlphaFoldDB" id="A7RWI7"/>
<dbReference type="InterPro" id="IPR049479">
    <property type="entry name" value="CASTOR1_ACT-like"/>
</dbReference>
<dbReference type="InterPro" id="IPR026249">
    <property type="entry name" value="CASTOR_fam"/>
</dbReference>
<dbReference type="Proteomes" id="UP000001593">
    <property type="component" value="Unassembled WGS sequence"/>
</dbReference>
<name>A7RWI7_NEMVE</name>
<dbReference type="GO" id="GO:1903577">
    <property type="term" value="P:cellular response to L-arginine"/>
    <property type="evidence" value="ECO:0000318"/>
    <property type="project" value="GO_Central"/>
</dbReference>
<evidence type="ECO:0000313" key="8">
    <source>
        <dbReference type="Proteomes" id="UP000001593"/>
    </source>
</evidence>
<feature type="domain" description="CASTOR ACT" evidence="4">
    <location>
        <begin position="266"/>
        <end position="328"/>
    </location>
</feature>
<feature type="domain" description="Cytosolic arginine sensor for mTORC1 subunit 1/2 ACT-like" evidence="6">
    <location>
        <begin position="188"/>
        <end position="265"/>
    </location>
</feature>
<evidence type="ECO:0008006" key="9">
    <source>
        <dbReference type="Google" id="ProtNLM"/>
    </source>
</evidence>
<keyword evidence="3" id="KW-0963">Cytoplasm</keyword>
<evidence type="ECO:0000313" key="7">
    <source>
        <dbReference type="EMBL" id="EDO44129.1"/>
    </source>
</evidence>
<dbReference type="FunFam" id="3.30.2130.10:FF:000004">
    <property type="entry name" value="Cytosolic arginine sensor for mTORC1 subunit 1"/>
    <property type="match status" value="1"/>
</dbReference>
<dbReference type="Gene3D" id="3.30.2130.10">
    <property type="entry name" value="VC0802-like"/>
    <property type="match status" value="2"/>
</dbReference>